<keyword evidence="14" id="KW-1185">Reference proteome</keyword>
<evidence type="ECO:0000259" key="12">
    <source>
        <dbReference type="Pfam" id="PF25886"/>
    </source>
</evidence>
<feature type="transmembrane region" description="Helical" evidence="10">
    <location>
        <begin position="178"/>
        <end position="200"/>
    </location>
</feature>
<dbReference type="PANTHER" id="PTHR31618">
    <property type="entry name" value="MECHANOSENSITIVE ION CHANNEL PROTEIN 5"/>
    <property type="match status" value="1"/>
</dbReference>
<feature type="transmembrane region" description="Helical" evidence="10">
    <location>
        <begin position="294"/>
        <end position="316"/>
    </location>
</feature>
<dbReference type="Gene3D" id="2.30.30.60">
    <property type="match status" value="1"/>
</dbReference>
<feature type="region of interest" description="Disordered" evidence="9">
    <location>
        <begin position="59"/>
        <end position="151"/>
    </location>
</feature>
<dbReference type="InterPro" id="IPR023408">
    <property type="entry name" value="MscS_beta-dom_sf"/>
</dbReference>
<proteinExistence type="inferred from homology"/>
<comment type="caution">
    <text evidence="13">The sequence shown here is derived from an EMBL/GenBank/DDBJ whole genome shotgun (WGS) entry which is preliminary data.</text>
</comment>
<keyword evidence="5" id="KW-0813">Transport</keyword>
<evidence type="ECO:0000313" key="13">
    <source>
        <dbReference type="EMBL" id="KAG5408712.1"/>
    </source>
</evidence>
<dbReference type="EMBL" id="JADBGQ010000002">
    <property type="protein sequence ID" value="KAG5408712.1"/>
    <property type="molecule type" value="Genomic_DNA"/>
</dbReference>
<keyword evidence="4 10" id="KW-1133">Transmembrane helix</keyword>
<evidence type="ECO:0000259" key="11">
    <source>
        <dbReference type="Pfam" id="PF00924"/>
    </source>
</evidence>
<gene>
    <name evidence="13" type="primary">A02p009410.1_BraROA</name>
    <name evidence="13" type="ORF">IGI04_005031</name>
</gene>
<sequence>MAERRTSNGGDVVINVPEKEGFKDSAPSPSSHVPASPNSDTVTTKLQPLTILLPEINKFSGSVHKPPKIPSPVTEGLTRRRSLSRSVYSKSNSRFGQQQSYRFDKTIVEENSGTPTEPFGSASFSKPSLHKASPSNKSNKSTSSVALSKVDEDETDEHEEIYKRVKLHQVKRRGIRPLALLELLVFVAILTTLVVCLTNGSVKKHRIWGLEVWKWCVLVMVTISGMFVTNWFMHFAVFIIERNYLLRKKVLYFVHSLKKNVQVFIWFGLILVAWVFLFEDDDKRSRKAKKFLDAITWTLVSLLVGSAIFLVKTYALKVLASKFNVRNFFERIQESVFHQYVLQTLSGPPLIEEAERVGREPSTGHLSFTSTNGTVEEKKVLDMGKVHKMKQEKVSAWTMRVLIEAVGASGLSTISHTLDESSNRKKRSDKEITNEMEAVAVAYDIFNNVAQPNSSYIEEDDLLRFMIKEEVDLVLPLIECSETGKITRKAFTEWVIKVYTSRKALGHSLNDTKTAVKQVDKILTGVLSVIAFIIWLILMDIATTKFLVVFSSQFVGLAFMIGSTCKNIFESFVFVFVMHPYDVGDRCIIDGVVLLVEEIDLLTTVFLKIDNEKVFYPNATLISKPISNFYRSPDMGDAILFSIAFSTPAAKIATLKETISEYLVQNPQNWYPNFLFLVDAIENVNKLNLNLIVTHTINFQHFTEKRLRRTELVIAVKRILEELEIEYTLLPQDVHLIGHK</sequence>
<feature type="compositionally biased region" description="Polar residues" evidence="9">
    <location>
        <begin position="84"/>
        <end position="101"/>
    </location>
</feature>
<evidence type="ECO:0000256" key="9">
    <source>
        <dbReference type="SAM" id="MobiDB-lite"/>
    </source>
</evidence>
<feature type="transmembrane region" description="Helical" evidence="10">
    <location>
        <begin position="212"/>
        <end position="240"/>
    </location>
</feature>
<dbReference type="PANTHER" id="PTHR31618:SF28">
    <property type="entry name" value="MECHANOSENSITIVE ION CHANNEL PROTEIN"/>
    <property type="match status" value="1"/>
</dbReference>
<dbReference type="InterPro" id="IPR058650">
    <property type="entry name" value="Msy1/2-like"/>
</dbReference>
<evidence type="ECO:0000256" key="5">
    <source>
        <dbReference type="ARBA" id="ARBA00023065"/>
    </source>
</evidence>
<feature type="compositionally biased region" description="Low complexity" evidence="9">
    <location>
        <begin position="25"/>
        <end position="39"/>
    </location>
</feature>
<accession>A0ABQ7NCV6</accession>
<feature type="domain" description="Mechanosensitive ion channel MscS" evidence="11">
    <location>
        <begin position="566"/>
        <end position="629"/>
    </location>
</feature>
<comment type="similarity">
    <text evidence="2 8">Belongs to the MscS (TC 1.A.23) family.</text>
</comment>
<name>A0ABQ7NCV6_BRACM</name>
<evidence type="ECO:0000256" key="3">
    <source>
        <dbReference type="ARBA" id="ARBA00022692"/>
    </source>
</evidence>
<reference evidence="13 14" key="1">
    <citation type="submission" date="2021-03" db="EMBL/GenBank/DDBJ databases">
        <authorList>
            <person name="King G.J."/>
            <person name="Bancroft I."/>
            <person name="Baten A."/>
            <person name="Bloomfield J."/>
            <person name="Borpatragohain P."/>
            <person name="He Z."/>
            <person name="Irish N."/>
            <person name="Irwin J."/>
            <person name="Liu K."/>
            <person name="Mauleon R.P."/>
            <person name="Moore J."/>
            <person name="Morris R."/>
            <person name="Ostergaard L."/>
            <person name="Wang B."/>
            <person name="Wells R."/>
        </authorList>
    </citation>
    <scope>NUCLEOTIDE SEQUENCE [LARGE SCALE GENOMIC DNA]</scope>
    <source>
        <strain evidence="13">R-o-18</strain>
        <tissue evidence="13">Leaf</tissue>
    </source>
</reference>
<evidence type="ECO:0000256" key="1">
    <source>
        <dbReference type="ARBA" id="ARBA00004127"/>
    </source>
</evidence>
<keyword evidence="5" id="KW-0406">Ion transport</keyword>
<dbReference type="PIRSF" id="PIRSF017209">
    <property type="entry name" value="Memb_At2g17000_prd"/>
    <property type="match status" value="1"/>
</dbReference>
<dbReference type="InterPro" id="IPR006685">
    <property type="entry name" value="MscS_channel_2nd"/>
</dbReference>
<dbReference type="Pfam" id="PF00924">
    <property type="entry name" value="MS_channel_2nd"/>
    <property type="match status" value="1"/>
</dbReference>
<keyword evidence="3 10" id="KW-0812">Transmembrane</keyword>
<feature type="region of interest" description="Disordered" evidence="9">
    <location>
        <begin position="1"/>
        <end position="43"/>
    </location>
</feature>
<evidence type="ECO:0000313" key="14">
    <source>
        <dbReference type="Proteomes" id="UP000823674"/>
    </source>
</evidence>
<evidence type="ECO:0000256" key="7">
    <source>
        <dbReference type="ARBA" id="ARBA00023303"/>
    </source>
</evidence>
<feature type="domain" description="Mechanosensitive ion channel protein Msy1/2-like transmembrane" evidence="12">
    <location>
        <begin position="183"/>
        <end position="323"/>
    </location>
</feature>
<protein>
    <recommendedName>
        <fullName evidence="8">Mechanosensitive ion channel protein</fullName>
    </recommendedName>
</protein>
<evidence type="ECO:0000256" key="2">
    <source>
        <dbReference type="ARBA" id="ARBA00008017"/>
    </source>
</evidence>
<evidence type="ECO:0000256" key="4">
    <source>
        <dbReference type="ARBA" id="ARBA00022989"/>
    </source>
</evidence>
<feature type="transmembrane region" description="Helical" evidence="10">
    <location>
        <begin position="554"/>
        <end position="577"/>
    </location>
</feature>
<feature type="transmembrane region" description="Helical" evidence="10">
    <location>
        <begin position="522"/>
        <end position="542"/>
    </location>
</feature>
<organism evidence="13 14">
    <name type="scientific">Brassica rapa subsp. trilocularis</name>
    <dbReference type="NCBI Taxonomy" id="1813537"/>
    <lineage>
        <taxon>Eukaryota</taxon>
        <taxon>Viridiplantae</taxon>
        <taxon>Streptophyta</taxon>
        <taxon>Embryophyta</taxon>
        <taxon>Tracheophyta</taxon>
        <taxon>Spermatophyta</taxon>
        <taxon>Magnoliopsida</taxon>
        <taxon>eudicotyledons</taxon>
        <taxon>Gunneridae</taxon>
        <taxon>Pentapetalae</taxon>
        <taxon>rosids</taxon>
        <taxon>malvids</taxon>
        <taxon>Brassicales</taxon>
        <taxon>Brassicaceae</taxon>
        <taxon>Brassiceae</taxon>
        <taxon>Brassica</taxon>
    </lineage>
</organism>
<keyword evidence="7" id="KW-0407">Ion channel</keyword>
<keyword evidence="6 8" id="KW-0472">Membrane</keyword>
<evidence type="ECO:0000256" key="6">
    <source>
        <dbReference type="ARBA" id="ARBA00023136"/>
    </source>
</evidence>
<evidence type="ECO:0000256" key="10">
    <source>
        <dbReference type="SAM" id="Phobius"/>
    </source>
</evidence>
<feature type="transmembrane region" description="Helical" evidence="10">
    <location>
        <begin position="261"/>
        <end position="278"/>
    </location>
</feature>
<dbReference type="InterPro" id="IPR010920">
    <property type="entry name" value="LSM_dom_sf"/>
</dbReference>
<dbReference type="InterPro" id="IPR016688">
    <property type="entry name" value="MscS-like_plants/fungi"/>
</dbReference>
<dbReference type="Proteomes" id="UP000823674">
    <property type="component" value="Chromosome A02"/>
</dbReference>
<dbReference type="SUPFAM" id="SSF50182">
    <property type="entry name" value="Sm-like ribonucleoproteins"/>
    <property type="match status" value="1"/>
</dbReference>
<comment type="subcellular location">
    <subcellularLocation>
        <location evidence="1">Endomembrane system</location>
        <topology evidence="1">Multi-pass membrane protein</topology>
    </subcellularLocation>
    <subcellularLocation>
        <location evidence="8">Membrane</location>
    </subcellularLocation>
</comment>
<feature type="compositionally biased region" description="Low complexity" evidence="9">
    <location>
        <begin position="133"/>
        <end position="144"/>
    </location>
</feature>
<dbReference type="Pfam" id="PF25886">
    <property type="entry name" value="Msy1"/>
    <property type="match status" value="1"/>
</dbReference>
<evidence type="ECO:0000256" key="8">
    <source>
        <dbReference type="PIRNR" id="PIRNR017209"/>
    </source>
</evidence>